<organism evidence="2">
    <name type="scientific">uncultured Solirubrobacteraceae bacterium</name>
    <dbReference type="NCBI Taxonomy" id="1162706"/>
    <lineage>
        <taxon>Bacteria</taxon>
        <taxon>Bacillati</taxon>
        <taxon>Actinomycetota</taxon>
        <taxon>Thermoleophilia</taxon>
        <taxon>Solirubrobacterales</taxon>
        <taxon>Solirubrobacteraceae</taxon>
        <taxon>environmental samples</taxon>
    </lineage>
</organism>
<evidence type="ECO:0000259" key="1">
    <source>
        <dbReference type="PROSITE" id="PS50056"/>
    </source>
</evidence>
<name>A0A6J4TGG6_9ACTN</name>
<accession>A0A6J4TGG6</accession>
<proteinExistence type="predicted"/>
<evidence type="ECO:0000313" key="2">
    <source>
        <dbReference type="EMBL" id="CAA9523203.1"/>
    </source>
</evidence>
<dbReference type="InterPro" id="IPR000387">
    <property type="entry name" value="Tyr_Pase_dom"/>
</dbReference>
<feature type="domain" description="Tyrosine specific protein phosphatases" evidence="1">
    <location>
        <begin position="122"/>
        <end position="168"/>
    </location>
</feature>
<gene>
    <name evidence="2" type="ORF">AVDCRST_MAG13-3523</name>
</gene>
<sequence>MQGRWLELDGVVNARVLGDGLVRADNLQDLSDADVRVLVERERVGLVVDLRTEVELAAEGPGPLTREPRVRIEHHSLHPETGGGTDLDASTVDPWQVDDDGHDPGEAPTVRAYLGYLRHRPESVAAAVRAIARAPDGVLVHCAAGKDRTGVVVALALEAAGVPRDDVVADYLRTAERIEAIVGRLAASPTYAGEVDAAGAQRHAPVPGTMERLLALVDERHGGAEGWLLAHGLAQDDLARLRARLGP</sequence>
<protein>
    <recommendedName>
        <fullName evidence="1">Tyrosine specific protein phosphatases domain-containing protein</fullName>
    </recommendedName>
</protein>
<reference evidence="2" key="1">
    <citation type="submission" date="2020-02" db="EMBL/GenBank/DDBJ databases">
        <authorList>
            <person name="Meier V. D."/>
        </authorList>
    </citation>
    <scope>NUCLEOTIDE SEQUENCE</scope>
    <source>
        <strain evidence="2">AVDCRST_MAG13</strain>
    </source>
</reference>
<dbReference type="AlphaFoldDB" id="A0A6J4TGG6"/>
<dbReference type="InterPro" id="IPR029021">
    <property type="entry name" value="Prot-tyrosine_phosphatase-like"/>
</dbReference>
<dbReference type="SUPFAM" id="SSF52799">
    <property type="entry name" value="(Phosphotyrosine protein) phosphatases II"/>
    <property type="match status" value="1"/>
</dbReference>
<dbReference type="InterPro" id="IPR016130">
    <property type="entry name" value="Tyr_Pase_AS"/>
</dbReference>
<dbReference type="PROSITE" id="PS50056">
    <property type="entry name" value="TYR_PHOSPHATASE_2"/>
    <property type="match status" value="1"/>
</dbReference>
<dbReference type="GO" id="GO:0004721">
    <property type="term" value="F:phosphoprotein phosphatase activity"/>
    <property type="evidence" value="ECO:0007669"/>
    <property type="project" value="InterPro"/>
</dbReference>
<dbReference type="InterPro" id="IPR026893">
    <property type="entry name" value="Tyr/Ser_Pase_IphP-type"/>
</dbReference>
<dbReference type="Gene3D" id="3.90.190.10">
    <property type="entry name" value="Protein tyrosine phosphatase superfamily"/>
    <property type="match status" value="1"/>
</dbReference>
<dbReference type="PROSITE" id="PS00383">
    <property type="entry name" value="TYR_PHOSPHATASE_1"/>
    <property type="match status" value="1"/>
</dbReference>
<dbReference type="EMBL" id="CADCVO010000553">
    <property type="protein sequence ID" value="CAA9523203.1"/>
    <property type="molecule type" value="Genomic_DNA"/>
</dbReference>
<dbReference type="Pfam" id="PF13350">
    <property type="entry name" value="Y_phosphatase3"/>
    <property type="match status" value="1"/>
</dbReference>